<reference evidence="3" key="1">
    <citation type="submission" date="2020-01" db="EMBL/GenBank/DDBJ databases">
        <authorList>
            <person name="Meier V. D."/>
            <person name="Meier V D."/>
        </authorList>
    </citation>
    <scope>NUCLEOTIDE SEQUENCE</scope>
    <source>
        <strain evidence="3">HLG_WM_MAG_01</strain>
    </source>
</reference>
<dbReference type="SUPFAM" id="SSF56672">
    <property type="entry name" value="DNA/RNA polymerases"/>
    <property type="match status" value="1"/>
</dbReference>
<dbReference type="EC" id="2.7.7.49" evidence="3"/>
<name>A0A6S6TF56_9BACT</name>
<gene>
    <name evidence="3" type="ORF">HELGO_WM541</name>
</gene>
<keyword evidence="3" id="KW-0548">Nucleotidyltransferase</keyword>
<dbReference type="InterPro" id="IPR043502">
    <property type="entry name" value="DNA/RNA_pol_sf"/>
</dbReference>
<protein>
    <submittedName>
        <fullName evidence="3">Retron-type RNA-directed DNA polymerase (EC)</fullName>
        <ecNumber evidence="3">2.7.7.49</ecNumber>
    </submittedName>
</protein>
<dbReference type="PANTHER" id="PTHR34047:SF8">
    <property type="entry name" value="PROTEIN YKFC"/>
    <property type="match status" value="1"/>
</dbReference>
<dbReference type="InterPro" id="IPR051083">
    <property type="entry name" value="GrpII_Intron_Splice-Mob/Def"/>
</dbReference>
<evidence type="ECO:0000256" key="1">
    <source>
        <dbReference type="ARBA" id="ARBA00034120"/>
    </source>
</evidence>
<keyword evidence="3" id="KW-0695">RNA-directed DNA polymerase</keyword>
<proteinExistence type="inferred from homology"/>
<dbReference type="InterPro" id="IPR000477">
    <property type="entry name" value="RT_dom"/>
</dbReference>
<dbReference type="PANTHER" id="PTHR34047">
    <property type="entry name" value="NUCLEAR INTRON MATURASE 1, MITOCHONDRIAL-RELATED"/>
    <property type="match status" value="1"/>
</dbReference>
<feature type="domain" description="Reverse transcriptase" evidence="2">
    <location>
        <begin position="1"/>
        <end position="289"/>
    </location>
</feature>
<dbReference type="AlphaFoldDB" id="A0A6S6TF56"/>
<evidence type="ECO:0000259" key="2">
    <source>
        <dbReference type="PROSITE" id="PS50878"/>
    </source>
</evidence>
<dbReference type="EMBL" id="CACVAS010000107">
    <property type="protein sequence ID" value="CAA6819502.1"/>
    <property type="molecule type" value="Genomic_DNA"/>
</dbReference>
<accession>A0A6S6TF56</accession>
<dbReference type="Pfam" id="PF00078">
    <property type="entry name" value="RVT_1"/>
    <property type="match status" value="1"/>
</dbReference>
<comment type="similarity">
    <text evidence="1">Belongs to the bacterial reverse transcriptase family.</text>
</comment>
<evidence type="ECO:0000313" key="3">
    <source>
        <dbReference type="EMBL" id="CAA6819502.1"/>
    </source>
</evidence>
<dbReference type="CDD" id="cd01646">
    <property type="entry name" value="RT_Bac_retron_I"/>
    <property type="match status" value="1"/>
</dbReference>
<dbReference type="GO" id="GO:0003964">
    <property type="term" value="F:RNA-directed DNA polymerase activity"/>
    <property type="evidence" value="ECO:0007669"/>
    <property type="project" value="UniProtKB-KW"/>
</dbReference>
<keyword evidence="3" id="KW-0808">Transferase</keyword>
<dbReference type="PROSITE" id="PS50878">
    <property type="entry name" value="RT_POL"/>
    <property type="match status" value="1"/>
</dbReference>
<sequence length="378" mass="44987">MFTFQNIYKAYKQCRKHKTNTINALQFEQNLLENLWDLTHALQQKTYKIDTSICFLTHSPKLREVFAADFRDRVVHHLVVGELEALYERKFIYDVYNNRKNKGTHSAVKRAKKYMLSQKEGYYLQLDIKGFFYNLDKHILFKTLLDDIEPSRLKDKSNLLWLLHKIIFHDPTKDYVFKGNKKNLDKLPDHKTLFKIPKTKGLPIGNLTSQFFANVYMSRFDHFVKRELKIKGYIRYVDDFVLFDPSKKKLEKCKEEIGLYLKEHLGLRLREDSRLRKSTQGLDFLGYIIRPHYILVRKRVVHNYKAKKAKYLDDYEKQKGNMSLVEIKQFLSVQASFASHCKHVPDRRDKCPWGANSFNLTHKVGRLDETNPFDYSRA</sequence>
<organism evidence="3">
    <name type="scientific">uncultured Sulfurovum sp</name>
    <dbReference type="NCBI Taxonomy" id="269237"/>
    <lineage>
        <taxon>Bacteria</taxon>
        <taxon>Pseudomonadati</taxon>
        <taxon>Campylobacterota</taxon>
        <taxon>Epsilonproteobacteria</taxon>
        <taxon>Campylobacterales</taxon>
        <taxon>Sulfurovaceae</taxon>
        <taxon>Sulfurovum</taxon>
        <taxon>environmental samples</taxon>
    </lineage>
</organism>